<evidence type="ECO:0000313" key="3">
    <source>
        <dbReference type="EMBL" id="KAK5779434.1"/>
    </source>
</evidence>
<dbReference type="InterPro" id="IPR013763">
    <property type="entry name" value="Cyclin-like_dom"/>
</dbReference>
<feature type="domain" description="Cyclin-like" evidence="2">
    <location>
        <begin position="50"/>
        <end position="138"/>
    </location>
</feature>
<dbReference type="InterPro" id="IPR006671">
    <property type="entry name" value="Cyclin_N"/>
</dbReference>
<dbReference type="EMBL" id="JAWIZZ010000047">
    <property type="protein sequence ID" value="KAK5779434.1"/>
    <property type="molecule type" value="Genomic_DNA"/>
</dbReference>
<name>A0AAN7W1S2_9SACH</name>
<evidence type="ECO:0000259" key="2">
    <source>
        <dbReference type="SMART" id="SM00385"/>
    </source>
</evidence>
<dbReference type="Gene3D" id="1.10.472.10">
    <property type="entry name" value="Cyclin-like"/>
    <property type="match status" value="1"/>
</dbReference>
<dbReference type="SUPFAM" id="SSF47954">
    <property type="entry name" value="Cyclin-like"/>
    <property type="match status" value="1"/>
</dbReference>
<dbReference type="SMART" id="SM00385">
    <property type="entry name" value="CYCLIN"/>
    <property type="match status" value="1"/>
</dbReference>
<reference evidence="4" key="1">
    <citation type="submission" date="2023-07" db="EMBL/GenBank/DDBJ databases">
        <title>A draft genome of Kazachstania heterogenica Y-27499.</title>
        <authorList>
            <person name="Donic C."/>
            <person name="Kralova J.S."/>
            <person name="Fidel L."/>
            <person name="Ben-Dor S."/>
            <person name="Jung S."/>
        </authorList>
    </citation>
    <scope>NUCLEOTIDE SEQUENCE [LARGE SCALE GENOMIC DNA]</scope>
    <source>
        <strain evidence="4">Y27499</strain>
    </source>
</reference>
<evidence type="ECO:0000313" key="4">
    <source>
        <dbReference type="Proteomes" id="UP001306508"/>
    </source>
</evidence>
<evidence type="ECO:0000256" key="1">
    <source>
        <dbReference type="RuleBase" id="RU000383"/>
    </source>
</evidence>
<dbReference type="GO" id="GO:0016538">
    <property type="term" value="F:cyclin-dependent protein serine/threonine kinase regulator activity"/>
    <property type="evidence" value="ECO:0007669"/>
    <property type="project" value="TreeGrafter"/>
</dbReference>
<dbReference type="Proteomes" id="UP001306508">
    <property type="component" value="Unassembled WGS sequence"/>
</dbReference>
<sequence length="264" mass="30246">MSDYEALQIFNRQRVNIDMIHFLSELTTSIIKKVKVREGICSSKIPALTKFISTLVNNSRVGTSILMSTTIYLNRLKKILPDNIIGMETTRHRLFLGCLIIAAKTLNDNSPMNKHWSKHSNYLLSNDEINTVERELLVYLKWNVIFTTKELILCLKERFLVPIRLQMYKDIQTISLMNSSVCYSKPKTHMKTDIYHHQQYKKSHSNSMDSISSIVSKDSVDSCSSNASSVFSSNDKQNILTSHSQSQIYITKSPSKGPILRHIL</sequence>
<protein>
    <recommendedName>
        <fullName evidence="2">Cyclin-like domain-containing protein</fullName>
    </recommendedName>
</protein>
<dbReference type="InterPro" id="IPR013922">
    <property type="entry name" value="Cyclin_PHO80-like"/>
</dbReference>
<dbReference type="CDD" id="cd20557">
    <property type="entry name" value="CYCLIN_ScPCL1-like"/>
    <property type="match status" value="1"/>
</dbReference>
<dbReference type="InterPro" id="IPR036915">
    <property type="entry name" value="Cyclin-like_sf"/>
</dbReference>
<comment type="similarity">
    <text evidence="1">Belongs to the cyclin family.</text>
</comment>
<dbReference type="PANTHER" id="PTHR15615:SF10">
    <property type="entry name" value="PHO85 CYCLIN-2-RELATED"/>
    <property type="match status" value="1"/>
</dbReference>
<dbReference type="GO" id="GO:0000307">
    <property type="term" value="C:cyclin-dependent protein kinase holoenzyme complex"/>
    <property type="evidence" value="ECO:0007669"/>
    <property type="project" value="TreeGrafter"/>
</dbReference>
<accession>A0AAN7W1S2</accession>
<dbReference type="GO" id="GO:0019901">
    <property type="term" value="F:protein kinase binding"/>
    <property type="evidence" value="ECO:0007669"/>
    <property type="project" value="InterPro"/>
</dbReference>
<keyword evidence="4" id="KW-1185">Reference proteome</keyword>
<dbReference type="AlphaFoldDB" id="A0AAN7W1S2"/>
<dbReference type="Pfam" id="PF00134">
    <property type="entry name" value="Cyclin_N"/>
    <property type="match status" value="1"/>
</dbReference>
<proteinExistence type="inferred from homology"/>
<keyword evidence="1" id="KW-0195">Cyclin</keyword>
<dbReference type="PANTHER" id="PTHR15615">
    <property type="match status" value="1"/>
</dbReference>
<organism evidence="3 4">
    <name type="scientific">Arxiozyma heterogenica</name>
    <dbReference type="NCBI Taxonomy" id="278026"/>
    <lineage>
        <taxon>Eukaryota</taxon>
        <taxon>Fungi</taxon>
        <taxon>Dikarya</taxon>
        <taxon>Ascomycota</taxon>
        <taxon>Saccharomycotina</taxon>
        <taxon>Saccharomycetes</taxon>
        <taxon>Saccharomycetales</taxon>
        <taxon>Saccharomycetaceae</taxon>
        <taxon>Arxiozyma</taxon>
    </lineage>
</organism>
<gene>
    <name evidence="3" type="ORF">RI543_003325</name>
</gene>
<dbReference type="GO" id="GO:0005634">
    <property type="term" value="C:nucleus"/>
    <property type="evidence" value="ECO:0007669"/>
    <property type="project" value="TreeGrafter"/>
</dbReference>
<comment type="caution">
    <text evidence="3">The sequence shown here is derived from an EMBL/GenBank/DDBJ whole genome shotgun (WGS) entry which is preliminary data.</text>
</comment>